<dbReference type="AlphaFoldDB" id="A0A6A6S6P8"/>
<dbReference type="NCBIfam" id="TIGR01240">
    <property type="entry name" value="mevDPdecarb"/>
    <property type="match status" value="1"/>
</dbReference>
<dbReference type="UniPathway" id="UPA00057">
    <property type="reaction ID" value="UER00100"/>
</dbReference>
<dbReference type="GO" id="GO:0004163">
    <property type="term" value="F:diphosphomevalonate decarboxylase activity"/>
    <property type="evidence" value="ECO:0007669"/>
    <property type="project" value="UniProtKB-UniRule"/>
</dbReference>
<keyword evidence="8 15" id="KW-0756">Sterol biosynthesis</keyword>
<organism evidence="18 19">
    <name type="scientific">Massarina eburnea CBS 473.64</name>
    <dbReference type="NCBI Taxonomy" id="1395130"/>
    <lineage>
        <taxon>Eukaryota</taxon>
        <taxon>Fungi</taxon>
        <taxon>Dikarya</taxon>
        <taxon>Ascomycota</taxon>
        <taxon>Pezizomycotina</taxon>
        <taxon>Dothideomycetes</taxon>
        <taxon>Pleosporomycetidae</taxon>
        <taxon>Pleosporales</taxon>
        <taxon>Massarineae</taxon>
        <taxon>Massarinaceae</taxon>
        <taxon>Massarina</taxon>
    </lineage>
</organism>
<evidence type="ECO:0000256" key="6">
    <source>
        <dbReference type="ARBA" id="ARBA00022840"/>
    </source>
</evidence>
<comment type="catalytic activity">
    <reaction evidence="13">
        <text>(R)-5-diphosphomevalonate + ATP = isopentenyl diphosphate + ADP + phosphate + CO2</text>
        <dbReference type="Rhea" id="RHEA:23732"/>
        <dbReference type="ChEBI" id="CHEBI:16526"/>
        <dbReference type="ChEBI" id="CHEBI:30616"/>
        <dbReference type="ChEBI" id="CHEBI:43474"/>
        <dbReference type="ChEBI" id="CHEBI:57557"/>
        <dbReference type="ChEBI" id="CHEBI:128769"/>
        <dbReference type="ChEBI" id="CHEBI:456216"/>
        <dbReference type="EC" id="4.1.1.33"/>
    </reaction>
    <physiologicalReaction direction="left-to-right" evidence="13">
        <dbReference type="Rhea" id="RHEA:23733"/>
    </physiologicalReaction>
</comment>
<dbReference type="InterPro" id="IPR029765">
    <property type="entry name" value="Mev_diP_decarb"/>
</dbReference>
<dbReference type="InterPro" id="IPR053859">
    <property type="entry name" value="MVD-like_N"/>
</dbReference>
<keyword evidence="19" id="KW-1185">Reference proteome</keyword>
<dbReference type="GO" id="GO:0019287">
    <property type="term" value="P:isopentenyl diphosphate biosynthetic process, mevalonate pathway"/>
    <property type="evidence" value="ECO:0007669"/>
    <property type="project" value="UniProtKB-UniRule"/>
</dbReference>
<evidence type="ECO:0000256" key="14">
    <source>
        <dbReference type="PIRNR" id="PIRNR015950"/>
    </source>
</evidence>
<dbReference type="Pfam" id="PF18376">
    <property type="entry name" value="MDD_C"/>
    <property type="match status" value="1"/>
</dbReference>
<feature type="domain" description="Mvd1 C-terminal" evidence="16">
    <location>
        <begin position="196"/>
        <end position="381"/>
    </location>
</feature>
<evidence type="ECO:0000256" key="1">
    <source>
        <dbReference type="ARBA" id="ARBA00005055"/>
    </source>
</evidence>
<keyword evidence="12 14" id="KW-0456">Lyase</keyword>
<evidence type="ECO:0000256" key="15">
    <source>
        <dbReference type="RuleBase" id="RU363086"/>
    </source>
</evidence>
<dbReference type="Proteomes" id="UP000799753">
    <property type="component" value="Unassembled WGS sequence"/>
</dbReference>
<comment type="similarity">
    <text evidence="2 14 15">Belongs to the diphosphomevalonate decarboxylase family.</text>
</comment>
<dbReference type="InterPro" id="IPR036554">
    <property type="entry name" value="GHMP_kinase_C_sf"/>
</dbReference>
<dbReference type="PIRSF" id="PIRSF015950">
    <property type="entry name" value="Mev_P_decrbx"/>
    <property type="match status" value="1"/>
</dbReference>
<feature type="domain" description="Diphosphomevalonate decarboxylase-like N-terminal" evidence="17">
    <location>
        <begin position="11"/>
        <end position="181"/>
    </location>
</feature>
<dbReference type="GO" id="GO:0005829">
    <property type="term" value="C:cytosol"/>
    <property type="evidence" value="ECO:0007669"/>
    <property type="project" value="InterPro"/>
</dbReference>
<keyword evidence="10 15" id="KW-1207">Sterol metabolism</keyword>
<dbReference type="FunFam" id="3.30.230.10:FF:000018">
    <property type="entry name" value="Diphosphomevalonate decarboxylase"/>
    <property type="match status" value="1"/>
</dbReference>
<evidence type="ECO:0000256" key="2">
    <source>
        <dbReference type="ARBA" id="ARBA00008831"/>
    </source>
</evidence>
<dbReference type="FunFam" id="3.30.70.890:FF:000005">
    <property type="entry name" value="Diphosphomevalonate decarboxylase"/>
    <property type="match status" value="1"/>
</dbReference>
<evidence type="ECO:0000256" key="10">
    <source>
        <dbReference type="ARBA" id="ARBA00023166"/>
    </source>
</evidence>
<evidence type="ECO:0000256" key="9">
    <source>
        <dbReference type="ARBA" id="ARBA00023098"/>
    </source>
</evidence>
<dbReference type="PANTHER" id="PTHR10977:SF3">
    <property type="entry name" value="DIPHOSPHOMEVALONATE DECARBOXYLASE"/>
    <property type="match status" value="1"/>
</dbReference>
<evidence type="ECO:0000313" key="18">
    <source>
        <dbReference type="EMBL" id="KAF2642413.1"/>
    </source>
</evidence>
<protein>
    <recommendedName>
        <fullName evidence="3 14">Diphosphomevalonate decarboxylase</fullName>
        <ecNumber evidence="3 14">4.1.1.33</ecNumber>
    </recommendedName>
</protein>
<dbReference type="Gene3D" id="3.30.230.10">
    <property type="match status" value="1"/>
</dbReference>
<keyword evidence="9 14" id="KW-0443">Lipid metabolism</keyword>
<dbReference type="PANTHER" id="PTHR10977">
    <property type="entry name" value="DIPHOSPHOMEVALONATE DECARBOXYLASE"/>
    <property type="match status" value="1"/>
</dbReference>
<evidence type="ECO:0000313" key="19">
    <source>
        <dbReference type="Proteomes" id="UP000799753"/>
    </source>
</evidence>
<comment type="pathway">
    <text evidence="1 15">Isoprenoid biosynthesis; isopentenyl diphosphate biosynthesis via mevalonate pathway; isopentenyl diphosphate from (R)-mevalonate: step 3/3.</text>
</comment>
<proteinExistence type="inferred from homology"/>
<dbReference type="SUPFAM" id="SSF55060">
    <property type="entry name" value="GHMP Kinase, C-terminal domain"/>
    <property type="match status" value="1"/>
</dbReference>
<keyword evidence="4 15" id="KW-0444">Lipid biosynthesis</keyword>
<dbReference type="OrthoDB" id="10253702at2759"/>
<evidence type="ECO:0000256" key="5">
    <source>
        <dbReference type="ARBA" id="ARBA00022741"/>
    </source>
</evidence>
<evidence type="ECO:0000256" key="12">
    <source>
        <dbReference type="ARBA" id="ARBA00023239"/>
    </source>
</evidence>
<evidence type="ECO:0000256" key="4">
    <source>
        <dbReference type="ARBA" id="ARBA00022516"/>
    </source>
</evidence>
<dbReference type="SUPFAM" id="SSF54211">
    <property type="entry name" value="Ribosomal protein S5 domain 2-like"/>
    <property type="match status" value="1"/>
</dbReference>
<evidence type="ECO:0000256" key="11">
    <source>
        <dbReference type="ARBA" id="ARBA00023221"/>
    </source>
</evidence>
<name>A0A6A6S6P8_9PLEO</name>
<dbReference type="InterPro" id="IPR005935">
    <property type="entry name" value="Mev_decarb"/>
</dbReference>
<keyword evidence="7 15" id="KW-0752">Steroid biosynthesis</keyword>
<evidence type="ECO:0000256" key="3">
    <source>
        <dbReference type="ARBA" id="ARBA00012296"/>
    </source>
</evidence>
<evidence type="ECO:0000256" key="13">
    <source>
        <dbReference type="ARBA" id="ARBA00048416"/>
    </source>
</evidence>
<dbReference type="GO" id="GO:0005524">
    <property type="term" value="F:ATP binding"/>
    <property type="evidence" value="ECO:0007669"/>
    <property type="project" value="UniProtKB-UniRule"/>
</dbReference>
<gene>
    <name evidence="18" type="ORF">P280DRAFT_467772</name>
</gene>
<dbReference type="EMBL" id="MU006781">
    <property type="protein sequence ID" value="KAF2642413.1"/>
    <property type="molecule type" value="Genomic_DNA"/>
</dbReference>
<dbReference type="Gene3D" id="3.30.70.890">
    <property type="entry name" value="GHMP kinase, C-terminal domain"/>
    <property type="match status" value="1"/>
</dbReference>
<evidence type="ECO:0000256" key="7">
    <source>
        <dbReference type="ARBA" id="ARBA00022955"/>
    </source>
</evidence>
<dbReference type="InterPro" id="IPR041431">
    <property type="entry name" value="Mvd1_C"/>
</dbReference>
<evidence type="ECO:0000259" key="16">
    <source>
        <dbReference type="Pfam" id="PF18376"/>
    </source>
</evidence>
<dbReference type="EC" id="4.1.1.33" evidence="3 14"/>
<sequence length="396" mass="42265">MSEIYRASTTAPVNIAVIKYWGKRDPKLNLPTNSSLSVTLAQSDLRTHTTASCASAYPAEDSLLLNGSPQDVSGARTQACFRELRALRKELESKNNGLPKLSELPLKIVSENNFPTAAGLASSAAGFAALVRAIANLYELPSSPTDLSRIARQGSGSACRSLFGGYVGWEQGTAADGSDSKAFQVAPASHWPNMRAVILVVSAAKKGVSSTTGMQTTVATSSLFASRASETVPRRMQEMQKAIQDKDFETFAKVTMMDSNSFHATCLDTYPPIFYLNDVSRAAIKIVESINEAAGKIIAAYTFDAGPNAVVYYLEENEKEVAGLFKSILGEKEGWAGERGQTVTANNEARDKVVVDNAVAVGLLEEGVSRVILTGVGEGPIKIEKSLINEKGEPVS</sequence>
<evidence type="ECO:0000256" key="8">
    <source>
        <dbReference type="ARBA" id="ARBA00023011"/>
    </source>
</evidence>
<dbReference type="Pfam" id="PF22700">
    <property type="entry name" value="MVD-like_N"/>
    <property type="match status" value="1"/>
</dbReference>
<accession>A0A6A6S6P8</accession>
<dbReference type="GO" id="GO:0016126">
    <property type="term" value="P:sterol biosynthetic process"/>
    <property type="evidence" value="ECO:0007669"/>
    <property type="project" value="UniProtKB-KW"/>
</dbReference>
<evidence type="ECO:0000259" key="17">
    <source>
        <dbReference type="Pfam" id="PF22700"/>
    </source>
</evidence>
<reference evidence="18" key="1">
    <citation type="journal article" date="2020" name="Stud. Mycol.">
        <title>101 Dothideomycetes genomes: a test case for predicting lifestyles and emergence of pathogens.</title>
        <authorList>
            <person name="Haridas S."/>
            <person name="Albert R."/>
            <person name="Binder M."/>
            <person name="Bloem J."/>
            <person name="Labutti K."/>
            <person name="Salamov A."/>
            <person name="Andreopoulos B."/>
            <person name="Baker S."/>
            <person name="Barry K."/>
            <person name="Bills G."/>
            <person name="Bluhm B."/>
            <person name="Cannon C."/>
            <person name="Castanera R."/>
            <person name="Culley D."/>
            <person name="Daum C."/>
            <person name="Ezra D."/>
            <person name="Gonzalez J."/>
            <person name="Henrissat B."/>
            <person name="Kuo A."/>
            <person name="Liang C."/>
            <person name="Lipzen A."/>
            <person name="Lutzoni F."/>
            <person name="Magnuson J."/>
            <person name="Mondo S."/>
            <person name="Nolan M."/>
            <person name="Ohm R."/>
            <person name="Pangilinan J."/>
            <person name="Park H.-J."/>
            <person name="Ramirez L."/>
            <person name="Alfaro M."/>
            <person name="Sun H."/>
            <person name="Tritt A."/>
            <person name="Yoshinaga Y."/>
            <person name="Zwiers L.-H."/>
            <person name="Turgeon B."/>
            <person name="Goodwin S."/>
            <person name="Spatafora J."/>
            <person name="Crous P."/>
            <person name="Grigoriev I."/>
        </authorList>
    </citation>
    <scope>NUCLEOTIDE SEQUENCE</scope>
    <source>
        <strain evidence="18">CBS 473.64</strain>
    </source>
</reference>
<keyword evidence="5 14" id="KW-0547">Nucleotide-binding</keyword>
<keyword evidence="11 15" id="KW-0753">Steroid metabolism</keyword>
<dbReference type="InterPro" id="IPR020568">
    <property type="entry name" value="Ribosomal_Su5_D2-typ_SF"/>
</dbReference>
<dbReference type="InterPro" id="IPR014721">
    <property type="entry name" value="Ribsml_uS5_D2-typ_fold_subgr"/>
</dbReference>
<keyword evidence="6 14" id="KW-0067">ATP-binding</keyword>